<gene>
    <name evidence="6" type="ORF">O159_00110</name>
</gene>
<dbReference type="GO" id="GO:0003677">
    <property type="term" value="F:DNA binding"/>
    <property type="evidence" value="ECO:0007669"/>
    <property type="project" value="TreeGrafter"/>
</dbReference>
<reference evidence="6 7" key="1">
    <citation type="journal article" date="2013" name="Genome Announc.">
        <title>Complete Genome Sequence of Leifsonia xyli subsp. cynodontis Strain DSM46306, a Gram-Positive Bacterial Pathogen of Grasses.</title>
        <authorList>
            <person name="Monteiro-Vitorello C.B."/>
            <person name="Zerillo M.M."/>
            <person name="Van Sluys M.A."/>
            <person name="Camargo L.E."/>
            <person name="Kitajima J.P."/>
        </authorList>
    </citation>
    <scope>NUCLEOTIDE SEQUENCE [LARGE SCALE GENOMIC DNA]</scope>
    <source>
        <strain evidence="6 7">DSM 46306</strain>
    </source>
</reference>
<dbReference type="PANTHER" id="PTHR10629">
    <property type="entry name" value="CYTOSINE-SPECIFIC METHYLTRANSFERASE"/>
    <property type="match status" value="1"/>
</dbReference>
<dbReference type="EC" id="2.1.1.37" evidence="1"/>
<dbReference type="Proteomes" id="UP000016743">
    <property type="component" value="Chromosome"/>
</dbReference>
<keyword evidence="4" id="KW-0949">S-adenosyl-L-methionine</keyword>
<name>U3P1V3_LEIXC</name>
<dbReference type="Pfam" id="PF00145">
    <property type="entry name" value="DNA_methylase"/>
    <property type="match status" value="1"/>
</dbReference>
<evidence type="ECO:0000256" key="3">
    <source>
        <dbReference type="ARBA" id="ARBA00022679"/>
    </source>
</evidence>
<keyword evidence="7" id="KW-1185">Reference proteome</keyword>
<dbReference type="GO" id="GO:0003886">
    <property type="term" value="F:DNA (cytosine-5-)-methyltransferase activity"/>
    <property type="evidence" value="ECO:0007669"/>
    <property type="project" value="UniProtKB-EC"/>
</dbReference>
<dbReference type="eggNOG" id="COG0270">
    <property type="taxonomic scope" value="Bacteria"/>
</dbReference>
<evidence type="ECO:0000256" key="4">
    <source>
        <dbReference type="ARBA" id="ARBA00022691"/>
    </source>
</evidence>
<dbReference type="GO" id="GO:0009307">
    <property type="term" value="P:DNA restriction-modification system"/>
    <property type="evidence" value="ECO:0007669"/>
    <property type="project" value="UniProtKB-KW"/>
</dbReference>
<dbReference type="InterPro" id="IPR001525">
    <property type="entry name" value="C5_MeTfrase"/>
</dbReference>
<evidence type="ECO:0000313" key="7">
    <source>
        <dbReference type="Proteomes" id="UP000016743"/>
    </source>
</evidence>
<dbReference type="InterPro" id="IPR029063">
    <property type="entry name" value="SAM-dependent_MTases_sf"/>
</dbReference>
<protein>
    <recommendedName>
        <fullName evidence="1">DNA (cytosine-5-)-methyltransferase</fullName>
        <ecNumber evidence="1">2.1.1.37</ecNumber>
    </recommendedName>
</protein>
<keyword evidence="3" id="KW-0808">Transferase</keyword>
<dbReference type="HOGENOM" id="CLU_2193655_0_0_11"/>
<dbReference type="AlphaFoldDB" id="U3P1V3"/>
<evidence type="ECO:0000256" key="1">
    <source>
        <dbReference type="ARBA" id="ARBA00011975"/>
    </source>
</evidence>
<dbReference type="InterPro" id="IPR050390">
    <property type="entry name" value="C5-Methyltransferase"/>
</dbReference>
<dbReference type="GO" id="GO:0044027">
    <property type="term" value="P:negative regulation of gene expression via chromosomal CpG island methylation"/>
    <property type="evidence" value="ECO:0007669"/>
    <property type="project" value="TreeGrafter"/>
</dbReference>
<keyword evidence="5" id="KW-0680">Restriction system</keyword>
<dbReference type="REBASE" id="71679">
    <property type="entry name" value="M.Lxy46306ORF110P"/>
</dbReference>
<organism evidence="6 7">
    <name type="scientific">Leifsonia xyli subsp. cynodontis DSM 46306</name>
    <dbReference type="NCBI Taxonomy" id="1389489"/>
    <lineage>
        <taxon>Bacteria</taxon>
        <taxon>Bacillati</taxon>
        <taxon>Actinomycetota</taxon>
        <taxon>Actinomycetes</taxon>
        <taxon>Micrococcales</taxon>
        <taxon>Microbacteriaceae</taxon>
        <taxon>Leifsonia</taxon>
    </lineage>
</organism>
<dbReference type="PANTHER" id="PTHR10629:SF52">
    <property type="entry name" value="DNA (CYTOSINE-5)-METHYLTRANSFERASE 1"/>
    <property type="match status" value="1"/>
</dbReference>
<evidence type="ECO:0000313" key="6">
    <source>
        <dbReference type="EMBL" id="AGW40295.1"/>
    </source>
</evidence>
<dbReference type="EMBL" id="CP006734">
    <property type="protein sequence ID" value="AGW40295.1"/>
    <property type="molecule type" value="Genomic_DNA"/>
</dbReference>
<keyword evidence="2" id="KW-0489">Methyltransferase</keyword>
<dbReference type="KEGG" id="lxy:O159_00110"/>
<proteinExistence type="predicted"/>
<dbReference type="GO" id="GO:0032259">
    <property type="term" value="P:methylation"/>
    <property type="evidence" value="ECO:0007669"/>
    <property type="project" value="UniProtKB-KW"/>
</dbReference>
<evidence type="ECO:0000256" key="2">
    <source>
        <dbReference type="ARBA" id="ARBA00022603"/>
    </source>
</evidence>
<dbReference type="STRING" id="1389489.O159_00110"/>
<accession>U3P1V3</accession>
<dbReference type="Gene3D" id="3.90.120.10">
    <property type="entry name" value="DNA Methylase, subunit A, domain 2"/>
    <property type="match status" value="1"/>
</dbReference>
<evidence type="ECO:0000256" key="5">
    <source>
        <dbReference type="ARBA" id="ARBA00022747"/>
    </source>
</evidence>
<dbReference type="SUPFAM" id="SSF53335">
    <property type="entry name" value="S-adenosyl-L-methionine-dependent methyltransferases"/>
    <property type="match status" value="1"/>
</dbReference>
<sequence length="108" mass="11702">MREFVYPSRDRTLTLREAAALQTFPDAFRFIGTKADVATMIGNAIPPKFAAELASAVQATVAQPLDSLDPGIIDFRSTNAEAMSPALAPVVKMVDQRYRVAKSALALF</sequence>